<proteinExistence type="predicted"/>
<dbReference type="PROSITE" id="PS51725">
    <property type="entry name" value="ABM"/>
    <property type="match status" value="1"/>
</dbReference>
<accession>A0A4Z0MTP3</accession>
<dbReference type="InterPro" id="IPR011008">
    <property type="entry name" value="Dimeric_a/b-barrel"/>
</dbReference>
<gene>
    <name evidence="2" type="ORF">EU557_03135</name>
</gene>
<protein>
    <submittedName>
        <fullName evidence="2">Antibiotic biosynthesis monooxygenase</fullName>
    </submittedName>
</protein>
<dbReference type="Proteomes" id="UP000298284">
    <property type="component" value="Unassembled WGS sequence"/>
</dbReference>
<evidence type="ECO:0000313" key="2">
    <source>
        <dbReference type="EMBL" id="TGD82790.1"/>
    </source>
</evidence>
<dbReference type="EMBL" id="SRKZ01000001">
    <property type="protein sequence ID" value="TGD82790.1"/>
    <property type="molecule type" value="Genomic_DNA"/>
</dbReference>
<dbReference type="Pfam" id="PF03992">
    <property type="entry name" value="ABM"/>
    <property type="match status" value="1"/>
</dbReference>
<dbReference type="Gene3D" id="3.30.70.100">
    <property type="match status" value="1"/>
</dbReference>
<organism evidence="2 3">
    <name type="scientific">Hymenobacter wooponensis</name>
    <dbReference type="NCBI Taxonomy" id="1525360"/>
    <lineage>
        <taxon>Bacteria</taxon>
        <taxon>Pseudomonadati</taxon>
        <taxon>Bacteroidota</taxon>
        <taxon>Cytophagia</taxon>
        <taxon>Cytophagales</taxon>
        <taxon>Hymenobacteraceae</taxon>
        <taxon>Hymenobacter</taxon>
    </lineage>
</organism>
<dbReference type="GO" id="GO:0004497">
    <property type="term" value="F:monooxygenase activity"/>
    <property type="evidence" value="ECO:0007669"/>
    <property type="project" value="UniProtKB-KW"/>
</dbReference>
<reference evidence="2 3" key="1">
    <citation type="submission" date="2019-04" db="EMBL/GenBank/DDBJ databases">
        <authorList>
            <person name="Feng G."/>
            <person name="Zhang J."/>
            <person name="Zhu H."/>
        </authorList>
    </citation>
    <scope>NUCLEOTIDE SEQUENCE [LARGE SCALE GENOMIC DNA]</scope>
    <source>
        <strain evidence="2 3">JCM 19491</strain>
    </source>
</reference>
<feature type="domain" description="ABM" evidence="1">
    <location>
        <begin position="25"/>
        <end position="115"/>
    </location>
</feature>
<keyword evidence="2" id="KW-0503">Monooxygenase</keyword>
<dbReference type="RefSeq" id="WP_135528947.1">
    <property type="nucleotide sequence ID" value="NZ_SRKZ01000001.1"/>
</dbReference>
<comment type="caution">
    <text evidence="2">The sequence shown here is derived from an EMBL/GenBank/DDBJ whole genome shotgun (WGS) entry which is preliminary data.</text>
</comment>
<dbReference type="OrthoDB" id="1494517at2"/>
<dbReference type="SUPFAM" id="SSF54909">
    <property type="entry name" value="Dimeric alpha+beta barrel"/>
    <property type="match status" value="1"/>
</dbReference>
<keyword evidence="3" id="KW-1185">Reference proteome</keyword>
<dbReference type="AlphaFoldDB" id="A0A4Z0MTP3"/>
<evidence type="ECO:0000259" key="1">
    <source>
        <dbReference type="PROSITE" id="PS51725"/>
    </source>
</evidence>
<evidence type="ECO:0000313" key="3">
    <source>
        <dbReference type="Proteomes" id="UP000298284"/>
    </source>
</evidence>
<name>A0A4Z0MTP3_9BACT</name>
<dbReference type="InterPro" id="IPR007138">
    <property type="entry name" value="ABM_dom"/>
</dbReference>
<sequence>MFTMQEMDEHVSHADQFQDNSPEPVTLLNTFHVAPDQVDEFIVEWGNIVREFRTQPGQISTQVYRGIAGSGMVVIQAVWESVAHYRAAVSNPAFQQRVANYPSSTVAMPHLYRKVAVPNVCVA</sequence>
<keyword evidence="2" id="KW-0560">Oxidoreductase</keyword>